<sequence length="95" mass="11249">MKANKLLERLTRFLDADSKTQLEEIKAIRKVLKELKEKERKLREKLEKKPKRDDADELQIKLDVIYAQRRKGVDRVKALKQQLKTPVEKNEPPTA</sequence>
<proteinExistence type="predicted"/>
<feature type="coiled-coil region" evidence="1">
    <location>
        <begin position="18"/>
        <end position="52"/>
    </location>
</feature>
<dbReference type="Proteomes" id="UP000182350">
    <property type="component" value="Unassembled WGS sequence"/>
</dbReference>
<accession>A0A1K1WTE7</accession>
<dbReference type="STRING" id="1122209.SAMN02745752_01556"/>
<keyword evidence="3" id="KW-1185">Reference proteome</keyword>
<gene>
    <name evidence="2" type="ORF">SAMN02745752_01556</name>
</gene>
<evidence type="ECO:0000313" key="2">
    <source>
        <dbReference type="EMBL" id="SFX40535.1"/>
    </source>
</evidence>
<protein>
    <submittedName>
        <fullName evidence="2">Uncharacterized protein</fullName>
    </submittedName>
</protein>
<reference evidence="2 3" key="1">
    <citation type="submission" date="2016-11" db="EMBL/GenBank/DDBJ databases">
        <authorList>
            <person name="Jaros S."/>
            <person name="Januszkiewicz K."/>
            <person name="Wedrychowicz H."/>
        </authorList>
    </citation>
    <scope>NUCLEOTIDE SEQUENCE [LARGE SCALE GENOMIC DNA]</scope>
    <source>
        <strain evidence="2 3">DSM 21637</strain>
    </source>
</reference>
<evidence type="ECO:0000313" key="3">
    <source>
        <dbReference type="Proteomes" id="UP000182350"/>
    </source>
</evidence>
<organism evidence="2 3">
    <name type="scientific">Marinospirillum alkaliphilum DSM 21637</name>
    <dbReference type="NCBI Taxonomy" id="1122209"/>
    <lineage>
        <taxon>Bacteria</taxon>
        <taxon>Pseudomonadati</taxon>
        <taxon>Pseudomonadota</taxon>
        <taxon>Gammaproteobacteria</taxon>
        <taxon>Oceanospirillales</taxon>
        <taxon>Oceanospirillaceae</taxon>
        <taxon>Marinospirillum</taxon>
    </lineage>
</organism>
<evidence type="ECO:0000256" key="1">
    <source>
        <dbReference type="SAM" id="Coils"/>
    </source>
</evidence>
<name>A0A1K1WTE7_9GAMM</name>
<dbReference type="AlphaFoldDB" id="A0A1K1WTE7"/>
<dbReference type="OrthoDB" id="5796609at2"/>
<dbReference type="EMBL" id="FPJW01000004">
    <property type="protein sequence ID" value="SFX40535.1"/>
    <property type="molecule type" value="Genomic_DNA"/>
</dbReference>
<dbReference type="RefSeq" id="WP_072325787.1">
    <property type="nucleotide sequence ID" value="NZ_FPJW01000004.1"/>
</dbReference>
<keyword evidence="1" id="KW-0175">Coiled coil</keyword>